<dbReference type="InterPro" id="IPR011006">
    <property type="entry name" value="CheY-like_superfamily"/>
</dbReference>
<keyword evidence="7" id="KW-1185">Reference proteome</keyword>
<comment type="caution">
    <text evidence="6">The sequence shown here is derived from an EMBL/GenBank/DDBJ whole genome shotgun (WGS) entry which is preliminary data.</text>
</comment>
<proteinExistence type="predicted"/>
<feature type="modified residue" description="4-aspartylphosphate" evidence="3">
    <location>
        <position position="54"/>
    </location>
</feature>
<dbReference type="SMART" id="SM00448">
    <property type="entry name" value="REC"/>
    <property type="match status" value="2"/>
</dbReference>
<dbReference type="PANTHER" id="PTHR45138">
    <property type="entry name" value="REGULATORY COMPONENTS OF SENSORY TRANSDUCTION SYSTEM"/>
    <property type="match status" value="1"/>
</dbReference>
<sequence length="404" mass="45738">MNNRILLVEDSKALRNFLSQQLGSLGCHVVSAGSVAETQQVLSKENDFVCAVLDYCLPDGENGEVIDLVLESNLKVVVLTSYFSGEIREHFLSKGVLEYILKDSMCSVSYLIPFIKRIMNNVKHHALVVDDSRTMRTNIVQLLDHQYIRTTEAEDGDDAISKLAANTDITFVITDYAMPNKDGVEMIKEVRQLYNQNQLAILGLSGSSDRTLTAQFLKAGANDFLYKPFNQEEFYCRIHQMLNMKEATDELYRMANQDVLTGLWNRRYLFEHDGEHSGDRNIAMLDIDYFKKVNDSHGHDAGDLVLIEVAKAVKNSFKDGIAVRFGGEEFCILQHGNYDSFVARLDTMRQEIEQIRVSHLDTQIQVTISIGATNTEGNLDEQIKLADQRLYDSKEGGRNRITSR</sequence>
<feature type="domain" description="GGDEF" evidence="5">
    <location>
        <begin position="278"/>
        <end position="404"/>
    </location>
</feature>
<evidence type="ECO:0000259" key="5">
    <source>
        <dbReference type="PROSITE" id="PS50887"/>
    </source>
</evidence>
<dbReference type="SUPFAM" id="SSF55073">
    <property type="entry name" value="Nucleotide cyclase"/>
    <property type="match status" value="1"/>
</dbReference>
<dbReference type="InterPro" id="IPR029787">
    <property type="entry name" value="Nucleotide_cyclase"/>
</dbReference>
<evidence type="ECO:0000313" key="7">
    <source>
        <dbReference type="Proteomes" id="UP000838748"/>
    </source>
</evidence>
<name>A0ABM9A6R5_9VIBR</name>
<dbReference type="RefSeq" id="WP_237362790.1">
    <property type="nucleotide sequence ID" value="NZ_CAKLDM010000002.1"/>
</dbReference>
<dbReference type="Pfam" id="PF00990">
    <property type="entry name" value="GGDEF"/>
    <property type="match status" value="1"/>
</dbReference>
<dbReference type="InterPro" id="IPR000160">
    <property type="entry name" value="GGDEF_dom"/>
</dbReference>
<dbReference type="SUPFAM" id="SSF52172">
    <property type="entry name" value="CheY-like"/>
    <property type="match status" value="2"/>
</dbReference>
<evidence type="ECO:0000259" key="4">
    <source>
        <dbReference type="PROSITE" id="PS50110"/>
    </source>
</evidence>
<protein>
    <recommendedName>
        <fullName evidence="1">diguanylate cyclase</fullName>
        <ecNumber evidence="1">2.7.7.65</ecNumber>
    </recommendedName>
</protein>
<accession>A0ABM9A6R5</accession>
<dbReference type="Gene3D" id="3.40.50.2300">
    <property type="match status" value="2"/>
</dbReference>
<dbReference type="InterPro" id="IPR043128">
    <property type="entry name" value="Rev_trsase/Diguanyl_cyclase"/>
</dbReference>
<feature type="domain" description="Response regulatory" evidence="4">
    <location>
        <begin position="4"/>
        <end position="117"/>
    </location>
</feature>
<evidence type="ECO:0000256" key="2">
    <source>
        <dbReference type="ARBA" id="ARBA00034247"/>
    </source>
</evidence>
<dbReference type="PANTHER" id="PTHR45138:SF9">
    <property type="entry name" value="DIGUANYLATE CYCLASE DGCM-RELATED"/>
    <property type="match status" value="1"/>
</dbReference>
<evidence type="ECO:0000256" key="1">
    <source>
        <dbReference type="ARBA" id="ARBA00012528"/>
    </source>
</evidence>
<evidence type="ECO:0000313" key="6">
    <source>
        <dbReference type="EMBL" id="CAH0541015.1"/>
    </source>
</evidence>
<reference evidence="6" key="1">
    <citation type="submission" date="2021-11" db="EMBL/GenBank/DDBJ databases">
        <authorList>
            <person name="Rodrigo-Torres L."/>
            <person name="Arahal R. D."/>
            <person name="Lucena T."/>
        </authorList>
    </citation>
    <scope>NUCLEOTIDE SEQUENCE</scope>
    <source>
        <strain evidence="6">CECT 7928</strain>
    </source>
</reference>
<dbReference type="InterPro" id="IPR001789">
    <property type="entry name" value="Sig_transdc_resp-reg_receiver"/>
</dbReference>
<evidence type="ECO:0000256" key="3">
    <source>
        <dbReference type="PROSITE-ProRule" id="PRU00169"/>
    </source>
</evidence>
<gene>
    <name evidence="6" type="primary">rssB_4</name>
    <name evidence="6" type="ORF">VMF7928_03311</name>
</gene>
<dbReference type="PROSITE" id="PS51257">
    <property type="entry name" value="PROKAR_LIPOPROTEIN"/>
    <property type="match status" value="1"/>
</dbReference>
<dbReference type="CDD" id="cd01949">
    <property type="entry name" value="GGDEF"/>
    <property type="match status" value="1"/>
</dbReference>
<dbReference type="EC" id="2.7.7.65" evidence="1"/>
<dbReference type="Pfam" id="PF00072">
    <property type="entry name" value="Response_reg"/>
    <property type="match status" value="2"/>
</dbReference>
<dbReference type="Gene3D" id="3.30.70.270">
    <property type="match status" value="1"/>
</dbReference>
<keyword evidence="3" id="KW-0597">Phosphoprotein</keyword>
<dbReference type="InterPro" id="IPR050469">
    <property type="entry name" value="Diguanylate_Cyclase"/>
</dbReference>
<feature type="domain" description="Response regulatory" evidence="4">
    <location>
        <begin position="125"/>
        <end position="242"/>
    </location>
</feature>
<dbReference type="Proteomes" id="UP000838748">
    <property type="component" value="Unassembled WGS sequence"/>
</dbReference>
<dbReference type="EMBL" id="CAKLDM010000002">
    <property type="protein sequence ID" value="CAH0541015.1"/>
    <property type="molecule type" value="Genomic_DNA"/>
</dbReference>
<feature type="modified residue" description="4-aspartylphosphate" evidence="3">
    <location>
        <position position="175"/>
    </location>
</feature>
<organism evidence="6 7">
    <name type="scientific">Vibrio marisflavi CECT 7928</name>
    <dbReference type="NCBI Taxonomy" id="634439"/>
    <lineage>
        <taxon>Bacteria</taxon>
        <taxon>Pseudomonadati</taxon>
        <taxon>Pseudomonadota</taxon>
        <taxon>Gammaproteobacteria</taxon>
        <taxon>Vibrionales</taxon>
        <taxon>Vibrionaceae</taxon>
        <taxon>Vibrio</taxon>
    </lineage>
</organism>
<dbReference type="PROSITE" id="PS50110">
    <property type="entry name" value="RESPONSE_REGULATORY"/>
    <property type="match status" value="2"/>
</dbReference>
<comment type="catalytic activity">
    <reaction evidence="2">
        <text>2 GTP = 3',3'-c-di-GMP + 2 diphosphate</text>
        <dbReference type="Rhea" id="RHEA:24898"/>
        <dbReference type="ChEBI" id="CHEBI:33019"/>
        <dbReference type="ChEBI" id="CHEBI:37565"/>
        <dbReference type="ChEBI" id="CHEBI:58805"/>
        <dbReference type="EC" id="2.7.7.65"/>
    </reaction>
</comment>
<dbReference type="SMART" id="SM00267">
    <property type="entry name" value="GGDEF"/>
    <property type="match status" value="1"/>
</dbReference>
<dbReference type="PROSITE" id="PS50887">
    <property type="entry name" value="GGDEF"/>
    <property type="match status" value="1"/>
</dbReference>
<dbReference type="NCBIfam" id="TIGR00254">
    <property type="entry name" value="GGDEF"/>
    <property type="match status" value="1"/>
</dbReference>